<organism evidence="2 3">
    <name type="scientific">Triparma columacea</name>
    <dbReference type="NCBI Taxonomy" id="722753"/>
    <lineage>
        <taxon>Eukaryota</taxon>
        <taxon>Sar</taxon>
        <taxon>Stramenopiles</taxon>
        <taxon>Ochrophyta</taxon>
        <taxon>Bolidophyceae</taxon>
        <taxon>Parmales</taxon>
        <taxon>Triparmaceae</taxon>
        <taxon>Triparma</taxon>
    </lineage>
</organism>
<dbReference type="AlphaFoldDB" id="A0A9W7L780"/>
<evidence type="ECO:0000313" key="2">
    <source>
        <dbReference type="EMBL" id="GMI35356.1"/>
    </source>
</evidence>
<feature type="region of interest" description="Disordered" evidence="1">
    <location>
        <begin position="326"/>
        <end position="345"/>
    </location>
</feature>
<comment type="caution">
    <text evidence="2">The sequence shown here is derived from an EMBL/GenBank/DDBJ whole genome shotgun (WGS) entry which is preliminary data.</text>
</comment>
<keyword evidence="3" id="KW-1185">Reference proteome</keyword>
<protein>
    <submittedName>
        <fullName evidence="2">Uncharacterized protein</fullName>
    </submittedName>
</protein>
<dbReference type="Proteomes" id="UP001165065">
    <property type="component" value="Unassembled WGS sequence"/>
</dbReference>
<evidence type="ECO:0000313" key="3">
    <source>
        <dbReference type="Proteomes" id="UP001165065"/>
    </source>
</evidence>
<sequence>VTGLLSPVVNFDENAVVIDNIPYSEDAIKVLRSPTSRALVEVYDTTGKCIFKSQIAKPSWGLDGMLMKSSEENALGDLEKFVEVVKRDNIVRFTTSLEPWDYIWDGPLKQLLSKLKEKGAHLSVVACRMSDHDVITFNAHVRVFEGQTGHNVTRIEMRKGELLFKEKFVLVDTTGRCHLKGLSGNWDSDSLGNAKEGDLTADVRKVQEKALEGLGCNILHCSKEDVTKCVKEVFDQHPRLKNFENASCVNWDELWETLDCWNTDLTDAKAGANYLLIYSHKKVDVKRLLTELMKPEYNCLGMDVIRQALQDRVKADKGDDIVKAVNSGETTRGGRPSEHINDMQSGNPLPRNIARAFNKLERDSVTVANSVREAWTSKHCILTAIEAAKKRMLLEALWSILLLTQQAASDKWREKQNANTRGEGVFVIGMNFISCGLSSMRDPLRAASFMQSGEQGNCKLLELRKSAHLVVPVEFLVDRLGEKNVLSEGITREAALNLTAIKAYAMYMSKMGSYSEALIMETITKLGGEVMTDKFSNEDLSKLKDGVKYKDNKYDITKVVDRDTVNLLKAMASSVLGKRHSEALIMETITTSGGEVKTDRFSNEDLSDLKEGVKYKDNKYDIRNVKDRYTVNLLKAMASRLLGKRYSEALIMETITTSGGMVMTDKFSNEDLSDLKEGVKYKDNKYDITKVVDRDTVNLLKAMASSVLGKRYSGSEALIMETITTSGGMVMTDWFST</sequence>
<name>A0A9W7L780_9STRA</name>
<evidence type="ECO:0000256" key="1">
    <source>
        <dbReference type="SAM" id="MobiDB-lite"/>
    </source>
</evidence>
<dbReference type="OrthoDB" id="10647551at2759"/>
<gene>
    <name evidence="2" type="ORF">TrCOL_g830</name>
</gene>
<accession>A0A9W7L780</accession>
<proteinExistence type="predicted"/>
<feature type="non-terminal residue" evidence="2">
    <location>
        <position position="737"/>
    </location>
</feature>
<reference evidence="3" key="1">
    <citation type="journal article" date="2023" name="Commun. Biol.">
        <title>Genome analysis of Parmales, the sister group of diatoms, reveals the evolutionary specialization of diatoms from phago-mixotrophs to photoautotrophs.</title>
        <authorList>
            <person name="Ban H."/>
            <person name="Sato S."/>
            <person name="Yoshikawa S."/>
            <person name="Yamada K."/>
            <person name="Nakamura Y."/>
            <person name="Ichinomiya M."/>
            <person name="Sato N."/>
            <person name="Blanc-Mathieu R."/>
            <person name="Endo H."/>
            <person name="Kuwata A."/>
            <person name="Ogata H."/>
        </authorList>
    </citation>
    <scope>NUCLEOTIDE SEQUENCE [LARGE SCALE GENOMIC DNA]</scope>
</reference>
<feature type="non-terminal residue" evidence="2">
    <location>
        <position position="1"/>
    </location>
</feature>
<dbReference type="EMBL" id="BRYA01000904">
    <property type="protein sequence ID" value="GMI35356.1"/>
    <property type="molecule type" value="Genomic_DNA"/>
</dbReference>